<keyword evidence="3" id="KW-1185">Reference proteome</keyword>
<dbReference type="GO" id="GO:0016423">
    <property type="term" value="F:tRNA (guanine) methyltransferase activity"/>
    <property type="evidence" value="ECO:0007669"/>
    <property type="project" value="TreeGrafter"/>
</dbReference>
<dbReference type="InterPro" id="IPR016024">
    <property type="entry name" value="ARM-type_fold"/>
</dbReference>
<reference evidence="2 3" key="1">
    <citation type="submission" date="2014-09" db="EMBL/GenBank/DDBJ databases">
        <title>Butyrate-producing bacteria isolated from human gut.</title>
        <authorList>
            <person name="Zhang Q."/>
            <person name="Zhao L."/>
        </authorList>
    </citation>
    <scope>NUCLEOTIDE SEQUENCE [LARGE SCALE GENOMIC DNA]</scope>
    <source>
        <strain evidence="2 3">21</strain>
    </source>
</reference>
<dbReference type="OrthoDB" id="1637728at2"/>
<name>A0A2V1JQE6_EUBRA</name>
<dbReference type="Gene3D" id="1.25.10.10">
    <property type="entry name" value="Leucine-rich Repeat Variant"/>
    <property type="match status" value="1"/>
</dbReference>
<dbReference type="SUPFAM" id="SSF53335">
    <property type="entry name" value="S-adenosyl-L-methionine-dependent methyltransferases"/>
    <property type="match status" value="1"/>
</dbReference>
<dbReference type="RefSeq" id="WP_109216304.1">
    <property type="nucleotide sequence ID" value="NZ_CABMEW010000011.1"/>
</dbReference>
<dbReference type="GO" id="GO:0030488">
    <property type="term" value="P:tRNA methylation"/>
    <property type="evidence" value="ECO:0007669"/>
    <property type="project" value="TreeGrafter"/>
</dbReference>
<proteinExistence type="predicted"/>
<dbReference type="EMBL" id="JRFU01000139">
    <property type="protein sequence ID" value="PWE85984.1"/>
    <property type="molecule type" value="Genomic_DNA"/>
</dbReference>
<evidence type="ECO:0000313" key="3">
    <source>
        <dbReference type="Proteomes" id="UP000245288"/>
    </source>
</evidence>
<organism evidence="2 3">
    <name type="scientific">Eubacterium ramulus</name>
    <dbReference type="NCBI Taxonomy" id="39490"/>
    <lineage>
        <taxon>Bacteria</taxon>
        <taxon>Bacillati</taxon>
        <taxon>Bacillota</taxon>
        <taxon>Clostridia</taxon>
        <taxon>Eubacteriales</taxon>
        <taxon>Eubacteriaceae</taxon>
        <taxon>Eubacterium</taxon>
    </lineage>
</organism>
<accession>A0A2V1JQE6</accession>
<dbReference type="InterPro" id="IPR029063">
    <property type="entry name" value="SAM-dependent_MTases_sf"/>
</dbReference>
<feature type="domain" description="Ribosomal RNA large subunit methyltransferase K/L-like methyltransferase" evidence="1">
    <location>
        <begin position="319"/>
        <end position="473"/>
    </location>
</feature>
<dbReference type="InterPro" id="IPR011989">
    <property type="entry name" value="ARM-like"/>
</dbReference>
<dbReference type="InterPro" id="IPR000241">
    <property type="entry name" value="RlmKL-like_Mtase"/>
</dbReference>
<protein>
    <recommendedName>
        <fullName evidence="1">Ribosomal RNA large subunit methyltransferase K/L-like methyltransferase domain-containing protein</fullName>
    </recommendedName>
</protein>
<dbReference type="Pfam" id="PF01170">
    <property type="entry name" value="UPF0020"/>
    <property type="match status" value="1"/>
</dbReference>
<dbReference type="Proteomes" id="UP000245288">
    <property type="component" value="Unassembled WGS sequence"/>
</dbReference>
<comment type="caution">
    <text evidence="2">The sequence shown here is derived from an EMBL/GenBank/DDBJ whole genome shotgun (WGS) entry which is preliminary data.</text>
</comment>
<dbReference type="AlphaFoldDB" id="A0A2V1JQE6"/>
<dbReference type="PANTHER" id="PTHR14911">
    <property type="entry name" value="THUMP DOMAIN-CONTAINING"/>
    <property type="match status" value="1"/>
</dbReference>
<evidence type="ECO:0000313" key="2">
    <source>
        <dbReference type="EMBL" id="PWE85984.1"/>
    </source>
</evidence>
<evidence type="ECO:0000259" key="1">
    <source>
        <dbReference type="Pfam" id="PF01170"/>
    </source>
</evidence>
<dbReference type="Gene3D" id="3.40.50.150">
    <property type="entry name" value="Vaccinia Virus protein VP39"/>
    <property type="match status" value="1"/>
</dbReference>
<dbReference type="Pfam" id="PF13646">
    <property type="entry name" value="HEAT_2"/>
    <property type="match status" value="1"/>
</dbReference>
<sequence>MRDLYEKIKKGIDRRASLIALKKELKDDAKKKVFLTMTGNRLDEIMKCLVDQDPKVRKNAALILGELHCQDALDVLMDAYEEEDKLFVKEAYVQALSMIDCSEYLPQLEVRLQELVAYDAPEEEKKHVQAEIRALQELLLQKKGVKKHTFNGWNRSSEVLLLTIPAFRDALAEEVTGKKKVLKSGVRTIVPDFETVMKIRTIQELLFVIHTQTEGNVLSADPETLAAQLAESDLMQILAETHKGDVPFCFRIGVSGAMSLEERSIFSKRVATAIEGAFERNLINSTSHYEVELRLLQHREGGFVPLLKLYTLPDHRFDYRRYYVAASMKPMMAAGLMALAKPYLKEYAQILDPFCGVGTLLMERRFAVPARNAYGIDTFGEAIEKARVNSKIAGMQTNYINRDYFDFVHDYKFDEIVTDLPAGNLSKPELDDLYRRFFEKSDEVLAEDGRMIFFSREMGLVKKQLRLHPQFRLAQEFCIQEKNGSYLFIVEKRQ</sequence>
<dbReference type="CDD" id="cd02440">
    <property type="entry name" value="AdoMet_MTases"/>
    <property type="match status" value="1"/>
</dbReference>
<gene>
    <name evidence="2" type="ORF">LG34_12640</name>
</gene>
<dbReference type="PANTHER" id="PTHR14911:SF13">
    <property type="entry name" value="TRNA (GUANINE(6)-N2)-METHYLTRANSFERASE THUMP3"/>
    <property type="match status" value="1"/>
</dbReference>
<dbReference type="SUPFAM" id="SSF48371">
    <property type="entry name" value="ARM repeat"/>
    <property type="match status" value="1"/>
</dbReference>